<evidence type="ECO:0000313" key="3">
    <source>
        <dbReference type="Proteomes" id="UP000573603"/>
    </source>
</evidence>
<organism evidence="2 3">
    <name type="scientific">Fusarium anthophilum</name>
    <dbReference type="NCBI Taxonomy" id="48485"/>
    <lineage>
        <taxon>Eukaryota</taxon>
        <taxon>Fungi</taxon>
        <taxon>Dikarya</taxon>
        <taxon>Ascomycota</taxon>
        <taxon>Pezizomycotina</taxon>
        <taxon>Sordariomycetes</taxon>
        <taxon>Hypocreomycetidae</taxon>
        <taxon>Hypocreales</taxon>
        <taxon>Nectriaceae</taxon>
        <taxon>Fusarium</taxon>
        <taxon>Fusarium fujikuroi species complex</taxon>
    </lineage>
</organism>
<dbReference type="PANTHER" id="PTHR47785">
    <property type="entry name" value="ZN(II)2CYS6 TRANSCRIPTION FACTOR (EUROFUNG)-RELATED-RELATED"/>
    <property type="match status" value="1"/>
</dbReference>
<feature type="compositionally biased region" description="Polar residues" evidence="1">
    <location>
        <begin position="86"/>
        <end position="98"/>
    </location>
</feature>
<reference evidence="2 3" key="1">
    <citation type="journal article" date="2020" name="BMC Genomics">
        <title>Correction to: Identification and distribution of gene clusters required for synthesis of sphingolipid metabolism inhibitors in diverse species of the filamentous fungus Fusarium.</title>
        <authorList>
            <person name="Kim H.S."/>
            <person name="Lohmar J.M."/>
            <person name="Busman M."/>
            <person name="Brown D.W."/>
            <person name="Naumann T.A."/>
            <person name="Divon H.H."/>
            <person name="Lysoe E."/>
            <person name="Uhlig S."/>
            <person name="Proctor R.H."/>
        </authorList>
    </citation>
    <scope>NUCLEOTIDE SEQUENCE [LARGE SCALE GENOMIC DNA]</scope>
    <source>
        <strain evidence="2 3">NRRL 25214</strain>
    </source>
</reference>
<feature type="compositionally biased region" description="Polar residues" evidence="1">
    <location>
        <begin position="148"/>
        <end position="157"/>
    </location>
</feature>
<evidence type="ECO:0008006" key="4">
    <source>
        <dbReference type="Google" id="ProtNLM"/>
    </source>
</evidence>
<protein>
    <recommendedName>
        <fullName evidence="4">Transcription factor domain-containing protein</fullName>
    </recommendedName>
</protein>
<dbReference type="AlphaFoldDB" id="A0A8H4Z7H1"/>
<dbReference type="PANTHER" id="PTHR47785:SF5">
    <property type="entry name" value="ZN(II)2CYS6 TRANSCRIPTION FACTOR (EUROFUNG)"/>
    <property type="match status" value="1"/>
</dbReference>
<evidence type="ECO:0000256" key="1">
    <source>
        <dbReference type="SAM" id="MobiDB-lite"/>
    </source>
</evidence>
<sequence>MHTLASRSLSIQVTKSSRVATARTDLQDQPRCALPSPAELVGTARRVAAEINHRVCIALKPVSPSTLLDEWGNRILQAVDNLAQSLHRSQTRSSSKPQHINPERNRDSNASSLVGRLHETDHNFEEENIATDPNLCHRNKRRRISDPLTDSRNNNSVKVPLPGPTPITGSLSILSWPTFSRSQGLITHIQQIKSARAALSRRHNSDTHALMSASCQTSDLVRLSSCFAKWILPMMPVVEMAQVRRIISRMEEYGVPWNGEACLVFLIAALGCIYQSDTEDCRSQPRDTSHISSTASSRFRTTEASMEITPASLRYWNMARKRLSWAINTAGRLSAQCQLLAGLYLLYNSEPVAAWKMLSGALLSLDEQGASGVPTEETNTKIDDVLDQKIRIAAIMFLSRLRCELDIPFAPISFELALATTLTDQIPIEGSLLNVISQSGTDILGIQGHACVEFQLLRPEASVADLHNFQKSISSMLTALEEWRLRLRFDVDQDSDASLEQRDSHDDSHQGEVEKQMRTLYYETKELILRPSLYLVLHSRHIEGAATGGEEPRSFEELLASHVITQLQAMVSQHRVLLLRRIRLCVGNALDRSRPKLPDVGWLKHQTCFTLTLLLVASSRVQHGVGDNHDIDLVVEQAVNFLAHDGLRSEESGIAADVLRNHQAQRNKPR</sequence>
<dbReference type="Proteomes" id="UP000573603">
    <property type="component" value="Unassembled WGS sequence"/>
</dbReference>
<dbReference type="CDD" id="cd12148">
    <property type="entry name" value="fungal_TF_MHR"/>
    <property type="match status" value="1"/>
</dbReference>
<comment type="caution">
    <text evidence="2">The sequence shown here is derived from an EMBL/GenBank/DDBJ whole genome shotgun (WGS) entry which is preliminary data.</text>
</comment>
<feature type="compositionally biased region" description="Basic and acidic residues" evidence="1">
    <location>
        <begin position="116"/>
        <end position="125"/>
    </location>
</feature>
<keyword evidence="3" id="KW-1185">Reference proteome</keyword>
<feature type="region of interest" description="Disordered" evidence="1">
    <location>
        <begin position="86"/>
        <end position="162"/>
    </location>
</feature>
<dbReference type="InterPro" id="IPR053181">
    <property type="entry name" value="EcdB-like_regulator"/>
</dbReference>
<gene>
    <name evidence="2" type="ORF">FANTH_9254</name>
</gene>
<accession>A0A8H4Z7H1</accession>
<evidence type="ECO:0000313" key="2">
    <source>
        <dbReference type="EMBL" id="KAF5241037.1"/>
    </source>
</evidence>
<name>A0A8H4Z7H1_9HYPO</name>
<dbReference type="EMBL" id="JABEVY010000238">
    <property type="protein sequence ID" value="KAF5241037.1"/>
    <property type="molecule type" value="Genomic_DNA"/>
</dbReference>
<proteinExistence type="predicted"/>